<evidence type="ECO:0000256" key="4">
    <source>
        <dbReference type="ARBA" id="ARBA00022691"/>
    </source>
</evidence>
<dbReference type="Proteomes" id="UP001597051">
    <property type="component" value="Unassembled WGS sequence"/>
</dbReference>
<keyword evidence="6" id="KW-0238">DNA-binding</keyword>
<keyword evidence="4" id="KW-0949">S-adenosyl-L-methionine</keyword>
<dbReference type="RefSeq" id="WP_379752868.1">
    <property type="nucleotide sequence ID" value="NZ_JBHSYB010000002.1"/>
</dbReference>
<evidence type="ECO:0000256" key="2">
    <source>
        <dbReference type="ARBA" id="ARBA00022603"/>
    </source>
</evidence>
<dbReference type="InterPro" id="IPR002052">
    <property type="entry name" value="DNA_methylase_N6_adenine_CS"/>
</dbReference>
<dbReference type="PRINTS" id="PR00507">
    <property type="entry name" value="N12N6MTFRASE"/>
</dbReference>
<dbReference type="Pfam" id="PF12950">
    <property type="entry name" value="TaqI_C"/>
    <property type="match status" value="1"/>
</dbReference>
<proteinExistence type="predicted"/>
<evidence type="ECO:0000259" key="11">
    <source>
        <dbReference type="Pfam" id="PF25120"/>
    </source>
</evidence>
<evidence type="ECO:0000259" key="9">
    <source>
        <dbReference type="Pfam" id="PF12950"/>
    </source>
</evidence>
<keyword evidence="5" id="KW-0680">Restriction system</keyword>
<evidence type="ECO:0000313" key="13">
    <source>
        <dbReference type="Proteomes" id="UP001597051"/>
    </source>
</evidence>
<feature type="domain" description="TaqI-like C-terminal specificity" evidence="9">
    <location>
        <begin position="1065"/>
        <end position="1202"/>
    </location>
</feature>
<dbReference type="InterPro" id="IPR025931">
    <property type="entry name" value="TaqI_C"/>
</dbReference>
<feature type="domain" description="DUF7149" evidence="10">
    <location>
        <begin position="8"/>
        <end position="245"/>
    </location>
</feature>
<dbReference type="PANTHER" id="PTHR33841:SF1">
    <property type="entry name" value="DNA METHYLTRANSFERASE A"/>
    <property type="match status" value="1"/>
</dbReference>
<dbReference type="SUPFAM" id="SSF53335">
    <property type="entry name" value="S-adenosyl-L-methionine-dependent methyltransferases"/>
    <property type="match status" value="1"/>
</dbReference>
<dbReference type="Pfam" id="PF07669">
    <property type="entry name" value="Eco57I"/>
    <property type="match status" value="1"/>
</dbReference>
<evidence type="ECO:0000313" key="12">
    <source>
        <dbReference type="EMBL" id="MFD0983323.1"/>
    </source>
</evidence>
<evidence type="ECO:0000259" key="10">
    <source>
        <dbReference type="Pfam" id="PF23653"/>
    </source>
</evidence>
<dbReference type="InterPro" id="IPR056716">
    <property type="entry name" value="DUF7814"/>
</dbReference>
<comment type="caution">
    <text evidence="12">The sequence shown here is derived from an EMBL/GenBank/DDBJ whole genome shotgun (WGS) entry which is preliminary data.</text>
</comment>
<evidence type="ECO:0000256" key="1">
    <source>
        <dbReference type="ARBA" id="ARBA00011900"/>
    </source>
</evidence>
<dbReference type="Gene3D" id="3.40.50.150">
    <property type="entry name" value="Vaccinia Virus protein VP39"/>
    <property type="match status" value="2"/>
</dbReference>
<dbReference type="EMBL" id="JBHTIZ010000005">
    <property type="protein sequence ID" value="MFD0983323.1"/>
    <property type="molecule type" value="Genomic_DNA"/>
</dbReference>
<dbReference type="InterPro" id="IPR055573">
    <property type="entry name" value="DUF7149"/>
</dbReference>
<dbReference type="GO" id="GO:0008168">
    <property type="term" value="F:methyltransferase activity"/>
    <property type="evidence" value="ECO:0007669"/>
    <property type="project" value="UniProtKB-KW"/>
</dbReference>
<organism evidence="12 13">
    <name type="scientific">Flavobacterium myungsuense</name>
    <dbReference type="NCBI Taxonomy" id="651823"/>
    <lineage>
        <taxon>Bacteria</taxon>
        <taxon>Pseudomonadati</taxon>
        <taxon>Bacteroidota</taxon>
        <taxon>Flavobacteriia</taxon>
        <taxon>Flavobacteriales</taxon>
        <taxon>Flavobacteriaceae</taxon>
        <taxon>Flavobacterium</taxon>
    </lineage>
</organism>
<feature type="domain" description="DUF7814" evidence="11">
    <location>
        <begin position="246"/>
        <end position="476"/>
    </location>
</feature>
<dbReference type="InterPro" id="IPR050953">
    <property type="entry name" value="N4_N6_ade-DNA_methylase"/>
</dbReference>
<accession>A0ABW3IZU5</accession>
<dbReference type="PANTHER" id="PTHR33841">
    <property type="entry name" value="DNA METHYLTRANSFERASE YEEA-RELATED"/>
    <property type="match status" value="1"/>
</dbReference>
<evidence type="ECO:0000256" key="7">
    <source>
        <dbReference type="ARBA" id="ARBA00047942"/>
    </source>
</evidence>
<dbReference type="Pfam" id="PF25120">
    <property type="entry name" value="DUF7814"/>
    <property type="match status" value="1"/>
</dbReference>
<keyword evidence="3" id="KW-0808">Transferase</keyword>
<dbReference type="InterPro" id="IPR029063">
    <property type="entry name" value="SAM-dependent_MTases_sf"/>
</dbReference>
<gene>
    <name evidence="12" type="ORF">ACFQ0S_02425</name>
</gene>
<comment type="catalytic activity">
    <reaction evidence="7">
        <text>a 2'-deoxyadenosine in DNA + S-adenosyl-L-methionine = an N(6)-methyl-2'-deoxyadenosine in DNA + S-adenosyl-L-homocysteine + H(+)</text>
        <dbReference type="Rhea" id="RHEA:15197"/>
        <dbReference type="Rhea" id="RHEA-COMP:12418"/>
        <dbReference type="Rhea" id="RHEA-COMP:12419"/>
        <dbReference type="ChEBI" id="CHEBI:15378"/>
        <dbReference type="ChEBI" id="CHEBI:57856"/>
        <dbReference type="ChEBI" id="CHEBI:59789"/>
        <dbReference type="ChEBI" id="CHEBI:90615"/>
        <dbReference type="ChEBI" id="CHEBI:90616"/>
        <dbReference type="EC" id="2.1.1.72"/>
    </reaction>
</comment>
<keyword evidence="13" id="KW-1185">Reference proteome</keyword>
<dbReference type="PROSITE" id="PS00092">
    <property type="entry name" value="N6_MTASE"/>
    <property type="match status" value="1"/>
</dbReference>
<evidence type="ECO:0000256" key="5">
    <source>
        <dbReference type="ARBA" id="ARBA00022747"/>
    </source>
</evidence>
<evidence type="ECO:0000259" key="8">
    <source>
        <dbReference type="Pfam" id="PF07669"/>
    </source>
</evidence>
<reference evidence="13" key="1">
    <citation type="journal article" date="2019" name="Int. J. Syst. Evol. Microbiol.">
        <title>The Global Catalogue of Microorganisms (GCM) 10K type strain sequencing project: providing services to taxonomists for standard genome sequencing and annotation.</title>
        <authorList>
            <consortium name="The Broad Institute Genomics Platform"/>
            <consortium name="The Broad Institute Genome Sequencing Center for Infectious Disease"/>
            <person name="Wu L."/>
            <person name="Ma J."/>
        </authorList>
    </citation>
    <scope>NUCLEOTIDE SEQUENCE [LARGE SCALE GENOMIC DNA]</scope>
    <source>
        <strain evidence="13">CECT 7649</strain>
    </source>
</reference>
<evidence type="ECO:0000256" key="6">
    <source>
        <dbReference type="ARBA" id="ARBA00023125"/>
    </source>
</evidence>
<name>A0ABW3IZU5_9FLAO</name>
<dbReference type="InterPro" id="IPR011639">
    <property type="entry name" value="MethylTrfase_TaqI-like_dom"/>
</dbReference>
<feature type="domain" description="Type II methyltransferase M.TaqI-like" evidence="8">
    <location>
        <begin position="637"/>
        <end position="929"/>
    </location>
</feature>
<dbReference type="GO" id="GO:0032259">
    <property type="term" value="P:methylation"/>
    <property type="evidence" value="ECO:0007669"/>
    <property type="project" value="UniProtKB-KW"/>
</dbReference>
<dbReference type="EC" id="2.1.1.72" evidence="1"/>
<evidence type="ECO:0000256" key="3">
    <source>
        <dbReference type="ARBA" id="ARBA00022679"/>
    </source>
</evidence>
<dbReference type="Pfam" id="PF23653">
    <property type="entry name" value="DUF7149"/>
    <property type="match status" value="1"/>
</dbReference>
<sequence>MLEFQLVKPQKTINPSFYNESIIEDEIIRSIELISKFNEITNKTIELKQDEEHHKGNLKEFLLDLYYPSSSYKVNNKSYKGNMGSDLVIYEKKDSDKSKVIIEVKIPNSKDMISMSMNGFIKKSFVETILYYMWEREIEKNNELTHIIITDLKNIFVFSSQDFYTFFKDKNIKNIFKKTIIEKGFDKNGTDEFYKLMMEYIPNIDTIIKYNVFNFDKLIDNRDELIDFLKTLNPIHLLKESFKNDSNSLNTNFYRELLYIIGLEENTIKGKTLITRMKKPIKGTIIESVISKIESENLYENIDNPDNVDGETYDEKLFNLSLELSITWINRILFLKLLESKLISYNNNVDENKYKFLNIETLKDYDDLNTLFFNVLNEPIKTRNPQIQSKFNLIPYLNSSLFETTELERKLIRISGLPDDDTIPVFNKTKVVNDVDGKVIKDKSLNTFEYLIKFLNTYNFGVSGNKKIVKYKKDLINSSVLGLIFEKINGYKEGSFYTPGFCTNNMSKSLIENVVLDKFNKQYNWDCTSIEQLQTYLNYSKSSEYNEILDSIKICDPSVGSGHFLVSCLNQFLRIKSEMGLLLNSYSIYIEKDELYIKDRDNNLIEYKIGVDGLPSKELQKIQETLFNEKKKIIEKSLFGVDINPNSVKICRLRLWIELLKNSYYTEKSNYKELKTLPNIDINIKQGNSLIHRFPLNENLKDILKTTKISVKDYLEKVNQYKETDDKQIKKEIQKQVDDIKKNIVLELDIELNKNLQKFKGELFILEQKITQLDLLGFEIRDKELKDLNNKKKKINITSGELNHILDTQNFKNSFEWRIEFPEVLDSEGNFIGFDIIIGNPPYIKEKDGKKIFEPIRKSGVWNHIIEGKMDYWFFFLHLGFDLLKTDGRMSYITNSYWTKSTGSSKLISRIKEELTISEIINFKDYKIFDEVVGNHMIHYYINNQYDEYPTMIKEITDDFDEEKFIFNESEREYKTIFTEDNKLNFEEEHSIQYDNCDVLKNLFDVSQGLIESPDKLSKSMLDGKNNGLNVGDGVFVLSESEQVQIGFNEQEQKDLLKKYMYPLNVGKYKINYTGEKLIFSDKFLNEKDIKDGVKYPNVKNHLDRLTDFITSSNKPYSLHRPRIKKIKNDDEVIRVNIFEQEKLICKGMFDTPEFTYDDKNFYVGFSFSIIYKKEENYSLKYLLSILNSDFGKRWFHKEGKKRGIGVDIGVGVFQKFPVKKISYDEQMKFEKIVDEIISNKENDIETLELEQTLDNMVNELYGS</sequence>
<keyword evidence="2 12" id="KW-0489">Methyltransferase</keyword>
<protein>
    <recommendedName>
        <fullName evidence="1">site-specific DNA-methyltransferase (adenine-specific)</fullName>
        <ecNumber evidence="1">2.1.1.72</ecNumber>
    </recommendedName>
</protein>